<keyword evidence="2" id="KW-0012">Acyltransferase</keyword>
<dbReference type="InterPro" id="IPR051016">
    <property type="entry name" value="Diverse_Substrate_AcTransf"/>
</dbReference>
<dbReference type="Pfam" id="PF00583">
    <property type="entry name" value="Acetyltransf_1"/>
    <property type="match status" value="1"/>
</dbReference>
<keyword evidence="3" id="KW-0175">Coiled coil</keyword>
<proteinExistence type="predicted"/>
<feature type="domain" description="N-acetyltransferase" evidence="4">
    <location>
        <begin position="31"/>
        <end position="178"/>
    </location>
</feature>
<protein>
    <recommendedName>
        <fullName evidence="4">N-acetyltransferase domain-containing protein</fullName>
    </recommendedName>
</protein>
<organism evidence="5 6">
    <name type="scientific">Streptomyces graminofaciens</name>
    <dbReference type="NCBI Taxonomy" id="68212"/>
    <lineage>
        <taxon>Bacteria</taxon>
        <taxon>Bacillati</taxon>
        <taxon>Actinomycetota</taxon>
        <taxon>Actinomycetes</taxon>
        <taxon>Kitasatosporales</taxon>
        <taxon>Streptomycetaceae</taxon>
        <taxon>Streptomyces</taxon>
    </lineage>
</organism>
<sequence>MGTMGHRESAQAWEPGRISHMIRAAVANDVTEIRAMIRELAEYERAVEQARATEEQLRQALFDDTHPAAFALIAEDDDTAETVGYALWYPRFSTWTGTRGMHLEDLYVRPGARGGGHGKALLATLAALCEREGYERFEWWVLDWNEPAVEFYKSLGVEFLDEWRVCRLSGAPLKELAGRAPGR</sequence>
<dbReference type="Proteomes" id="UP001321542">
    <property type="component" value="Chromosome"/>
</dbReference>
<dbReference type="EMBL" id="AP018448">
    <property type="protein sequence ID" value="BBC34067.1"/>
    <property type="molecule type" value="Genomic_DNA"/>
</dbReference>
<dbReference type="Gene3D" id="3.40.630.30">
    <property type="match status" value="1"/>
</dbReference>
<dbReference type="InterPro" id="IPR016181">
    <property type="entry name" value="Acyl_CoA_acyltransferase"/>
</dbReference>
<evidence type="ECO:0000259" key="4">
    <source>
        <dbReference type="PROSITE" id="PS51186"/>
    </source>
</evidence>
<dbReference type="PROSITE" id="PS51186">
    <property type="entry name" value="GNAT"/>
    <property type="match status" value="1"/>
</dbReference>
<evidence type="ECO:0000256" key="3">
    <source>
        <dbReference type="SAM" id="Coils"/>
    </source>
</evidence>
<dbReference type="CDD" id="cd04301">
    <property type="entry name" value="NAT_SF"/>
    <property type="match status" value="1"/>
</dbReference>
<reference evidence="5 6" key="2">
    <citation type="journal article" date="2023" name="ChemBioChem">
        <title>Acyltransferase Domain Exchange between Two Independent Type I Polyketide Synthases in the Same Producer Strain of Macrolide Antibiotics.</title>
        <authorList>
            <person name="Kudo F."/>
            <person name="Kishikawa K."/>
            <person name="Tsuboi K."/>
            <person name="Kido T."/>
            <person name="Usui T."/>
            <person name="Hashimoto J."/>
            <person name="Shin-Ya K."/>
            <person name="Miyanaga A."/>
            <person name="Eguchi T."/>
        </authorList>
    </citation>
    <scope>NUCLEOTIDE SEQUENCE [LARGE SCALE GENOMIC DNA]</scope>
    <source>
        <strain evidence="5 6">A-8890</strain>
    </source>
</reference>
<reference evidence="5 6" key="1">
    <citation type="journal article" date="2010" name="ChemBioChem">
        <title>Cloning and characterization of the biosynthetic gene cluster of 16-membered macrolide antibiotic FD-891: involvement of a dual functional cytochrome P450 monooxygenase catalyzing epoxidation and hydroxylation.</title>
        <authorList>
            <person name="Kudo F."/>
            <person name="Motegi A."/>
            <person name="Mizoue K."/>
            <person name="Eguchi T."/>
        </authorList>
    </citation>
    <scope>NUCLEOTIDE SEQUENCE [LARGE SCALE GENOMIC DNA]</scope>
    <source>
        <strain evidence="5 6">A-8890</strain>
    </source>
</reference>
<accession>A0ABM7FD99</accession>
<dbReference type="PANTHER" id="PTHR10545:SF29">
    <property type="entry name" value="GH14572P-RELATED"/>
    <property type="match status" value="1"/>
</dbReference>
<dbReference type="PANTHER" id="PTHR10545">
    <property type="entry name" value="DIAMINE N-ACETYLTRANSFERASE"/>
    <property type="match status" value="1"/>
</dbReference>
<keyword evidence="1" id="KW-0808">Transferase</keyword>
<evidence type="ECO:0000256" key="2">
    <source>
        <dbReference type="ARBA" id="ARBA00023315"/>
    </source>
</evidence>
<evidence type="ECO:0000256" key="1">
    <source>
        <dbReference type="ARBA" id="ARBA00022679"/>
    </source>
</evidence>
<dbReference type="InterPro" id="IPR000182">
    <property type="entry name" value="GNAT_dom"/>
</dbReference>
<evidence type="ECO:0000313" key="6">
    <source>
        <dbReference type="Proteomes" id="UP001321542"/>
    </source>
</evidence>
<dbReference type="SUPFAM" id="SSF55729">
    <property type="entry name" value="Acyl-CoA N-acyltransferases (Nat)"/>
    <property type="match status" value="1"/>
</dbReference>
<evidence type="ECO:0000313" key="5">
    <source>
        <dbReference type="EMBL" id="BBC34067.1"/>
    </source>
</evidence>
<feature type="coiled-coil region" evidence="3">
    <location>
        <begin position="33"/>
        <end position="60"/>
    </location>
</feature>
<gene>
    <name evidence="5" type="ORF">SGFS_053610</name>
</gene>
<name>A0ABM7FD99_9ACTN</name>
<keyword evidence="6" id="KW-1185">Reference proteome</keyword>